<evidence type="ECO:0000313" key="1">
    <source>
        <dbReference type="EMBL" id="VAV85412.1"/>
    </source>
</evidence>
<dbReference type="EMBL" id="UOEB01000223">
    <property type="protein sequence ID" value="VAV85412.1"/>
    <property type="molecule type" value="Genomic_DNA"/>
</dbReference>
<reference evidence="1" key="1">
    <citation type="submission" date="2018-06" db="EMBL/GenBank/DDBJ databases">
        <authorList>
            <person name="Zhirakovskaya E."/>
        </authorList>
    </citation>
    <scope>NUCLEOTIDE SEQUENCE</scope>
</reference>
<name>A0A3B0QYQ0_9ZZZZ</name>
<dbReference type="InterPro" id="IPR036278">
    <property type="entry name" value="Sialidase_sf"/>
</dbReference>
<gene>
    <name evidence="1" type="ORF">MNBD_BACTEROID02-504</name>
</gene>
<dbReference type="Gene3D" id="2.120.10.10">
    <property type="match status" value="1"/>
</dbReference>
<protein>
    <recommendedName>
        <fullName evidence="2">Exo-alpha-sialidase</fullName>
    </recommendedName>
</protein>
<dbReference type="AlphaFoldDB" id="A0A3B0QYQ0"/>
<proteinExistence type="predicted"/>
<accession>A0A3B0QYQ0</accession>
<organism evidence="1">
    <name type="scientific">hydrothermal vent metagenome</name>
    <dbReference type="NCBI Taxonomy" id="652676"/>
    <lineage>
        <taxon>unclassified sequences</taxon>
        <taxon>metagenomes</taxon>
        <taxon>ecological metagenomes</taxon>
    </lineage>
</organism>
<evidence type="ECO:0008006" key="2">
    <source>
        <dbReference type="Google" id="ProtNLM"/>
    </source>
</evidence>
<dbReference type="SUPFAM" id="SSF50939">
    <property type="entry name" value="Sialidases"/>
    <property type="match status" value="1"/>
</dbReference>
<sequence length="411" mass="45800">MTQRLLQILFLSFTIVSLHSCKSEPVKTITYIEAPTGANGSESSLHKAKDGTIYLSWIETDKEKNSKLLFATLNKNNTWSAPKPIASGNDWFVNWADFPNLTSFGENGLATHYLEKSGGSQSYNYDVKMTISNDNGNTWDNAFVPHTDKTQAEHGFVSKVGTKDGNFLSVWLDGRQSAYAEKDSTIVREMTLRSALISKNGELLEEDLLDPRVCDCCQTDAAMTNNGPIVIYRNRSQDEIRDIYYVRQVNHKWTAPKPIFNDNWNIAGCPVNGAAISTRKDVAAIAWFTMANDTPKVKVVFSNNNGETFETPIQIGDVDPLGRVDIELLEDNSALVSWMDVVNDNTVIQLQRVHQDGTVSKIITLTESSESRSSGFPRMVIKDKLAYLSWTHVGDDNLDIKTAVVNTSLLK</sequence>